<proteinExistence type="inferred from homology"/>
<evidence type="ECO:0000259" key="7">
    <source>
        <dbReference type="Pfam" id="PF13359"/>
    </source>
</evidence>
<comment type="similarity">
    <text evidence="2">Belongs to the transposase 11 family.</text>
</comment>
<dbReference type="RefSeq" id="WP_214436140.1">
    <property type="nucleotide sequence ID" value="NZ_CAWPUQ010000222.1"/>
</dbReference>
<keyword evidence="4" id="KW-0479">Metal-binding</keyword>
<reference evidence="9 10" key="1">
    <citation type="journal article" date="2021" name="Int. J. Syst. Evol. Microbiol.">
        <title>Amazonocrinis nigriterrae gen. nov., sp. nov., Atlanticothrix silvestris gen. nov., sp. nov. and Dendronalium phyllosphericum gen. nov., sp. nov., nostocacean cyanobacteria from Brazilian environments.</title>
        <authorList>
            <person name="Alvarenga D.O."/>
            <person name="Andreote A.P.D."/>
            <person name="Branco L.H.Z."/>
            <person name="Delbaje E."/>
            <person name="Cruz R.B."/>
            <person name="Varani A.M."/>
            <person name="Fiore M.F."/>
        </authorList>
    </citation>
    <scope>NUCLEOTIDE SEQUENCE [LARGE SCALE GENOMIC DNA]</scope>
    <source>
        <strain evidence="9 10">CENA369</strain>
    </source>
</reference>
<sequence length="276" mass="32502">MRYEQTLRLSNREFKRLVGVQRHTFNQIVNVLQDAASHRQTRGSSKKLCLEDQALVCLTYWREYRTYFHIASDWQVSQATVCRTVHWVENILVNSGRFRLGGKKSLLAPSKTPKTVAMDVTESPIERPKYGQKLFFSGKQKRHPLKSQFVIDLETLQVLCVFNDSGRRHDFKLFIHSKVRFHPETESLEDSGYQGIAKFHANSHIPKKKPKGGKLTKQQKQFNRDLARRRVAVEHVNRRLKIFRIFSQRYRNRRKRFALRCHLIAAIYNHDLQNAS</sequence>
<evidence type="ECO:0000256" key="3">
    <source>
        <dbReference type="ARBA" id="ARBA00022578"/>
    </source>
</evidence>
<evidence type="ECO:0000313" key="10">
    <source>
        <dbReference type="Proteomes" id="UP000662314"/>
    </source>
</evidence>
<organism evidence="9 10">
    <name type="scientific">Dendronalium phyllosphericum CENA369</name>
    <dbReference type="NCBI Taxonomy" id="1725256"/>
    <lineage>
        <taxon>Bacteria</taxon>
        <taxon>Bacillati</taxon>
        <taxon>Cyanobacteriota</taxon>
        <taxon>Cyanophyceae</taxon>
        <taxon>Nostocales</taxon>
        <taxon>Nostocaceae</taxon>
        <taxon>Dendronalium</taxon>
        <taxon>Dendronalium phyllosphericum</taxon>
    </lineage>
</organism>
<dbReference type="InterPro" id="IPR047959">
    <property type="entry name" value="Transpos_IS5"/>
</dbReference>
<dbReference type="Pfam" id="PF13613">
    <property type="entry name" value="HTH_Tnp_4"/>
    <property type="match status" value="1"/>
</dbReference>
<keyword evidence="6" id="KW-0233">DNA recombination</keyword>
<evidence type="ECO:0000256" key="1">
    <source>
        <dbReference type="ARBA" id="ARBA00001968"/>
    </source>
</evidence>
<keyword evidence="10" id="KW-1185">Reference proteome</keyword>
<dbReference type="GO" id="GO:0032196">
    <property type="term" value="P:transposition"/>
    <property type="evidence" value="ECO:0007669"/>
    <property type="project" value="UniProtKB-KW"/>
</dbReference>
<keyword evidence="5" id="KW-0238">DNA-binding</keyword>
<dbReference type="GO" id="GO:0003677">
    <property type="term" value="F:DNA binding"/>
    <property type="evidence" value="ECO:0007669"/>
    <property type="project" value="UniProtKB-KW"/>
</dbReference>
<feature type="domain" description="Transposase Helix-turn-helix" evidence="8">
    <location>
        <begin position="46"/>
        <end position="96"/>
    </location>
</feature>
<dbReference type="InterPro" id="IPR027805">
    <property type="entry name" value="Transposase_HTH_dom"/>
</dbReference>
<dbReference type="EMBL" id="JAECZA010000286">
    <property type="protein sequence ID" value="MBH8577446.1"/>
    <property type="molecule type" value="Genomic_DNA"/>
</dbReference>
<gene>
    <name evidence="9" type="ORF">I8752_31665</name>
</gene>
<dbReference type="Pfam" id="PF13359">
    <property type="entry name" value="DDE_Tnp_4"/>
    <property type="match status" value="1"/>
</dbReference>
<evidence type="ECO:0000259" key="8">
    <source>
        <dbReference type="Pfam" id="PF13613"/>
    </source>
</evidence>
<dbReference type="Proteomes" id="UP000662314">
    <property type="component" value="Unassembled WGS sequence"/>
</dbReference>
<dbReference type="GO" id="GO:0046872">
    <property type="term" value="F:metal ion binding"/>
    <property type="evidence" value="ECO:0007669"/>
    <property type="project" value="UniProtKB-KW"/>
</dbReference>
<dbReference type="InterPro" id="IPR027806">
    <property type="entry name" value="HARBI1_dom"/>
</dbReference>
<dbReference type="GO" id="GO:0006310">
    <property type="term" value="P:DNA recombination"/>
    <property type="evidence" value="ECO:0007669"/>
    <property type="project" value="UniProtKB-KW"/>
</dbReference>
<evidence type="ECO:0000256" key="4">
    <source>
        <dbReference type="ARBA" id="ARBA00022723"/>
    </source>
</evidence>
<dbReference type="AlphaFoldDB" id="A0A8J7IHB7"/>
<feature type="domain" description="DDE Tnp4" evidence="7">
    <location>
        <begin position="118"/>
        <end position="260"/>
    </location>
</feature>
<name>A0A8J7IHB7_9NOST</name>
<evidence type="ECO:0000256" key="6">
    <source>
        <dbReference type="ARBA" id="ARBA00023172"/>
    </source>
</evidence>
<dbReference type="NCBIfam" id="NF033581">
    <property type="entry name" value="transpos_IS5_4"/>
    <property type="match status" value="1"/>
</dbReference>
<protein>
    <submittedName>
        <fullName evidence="9">IS5 family transposase</fullName>
    </submittedName>
</protein>
<evidence type="ECO:0000313" key="9">
    <source>
        <dbReference type="EMBL" id="MBH8577446.1"/>
    </source>
</evidence>
<keyword evidence="3" id="KW-0815">Transposition</keyword>
<comment type="cofactor">
    <cofactor evidence="1">
        <name>a divalent metal cation</name>
        <dbReference type="ChEBI" id="CHEBI:60240"/>
    </cofactor>
</comment>
<evidence type="ECO:0000256" key="2">
    <source>
        <dbReference type="ARBA" id="ARBA00010075"/>
    </source>
</evidence>
<comment type="caution">
    <text evidence="9">The sequence shown here is derived from an EMBL/GenBank/DDBJ whole genome shotgun (WGS) entry which is preliminary data.</text>
</comment>
<evidence type="ECO:0000256" key="5">
    <source>
        <dbReference type="ARBA" id="ARBA00023125"/>
    </source>
</evidence>
<accession>A0A8J7IHB7</accession>